<name>A0AAD8GP20_9APIA</name>
<evidence type="ECO:0000256" key="1">
    <source>
        <dbReference type="SAM" id="MobiDB-lite"/>
    </source>
</evidence>
<organism evidence="3 4">
    <name type="scientific">Heracleum sosnowskyi</name>
    <dbReference type="NCBI Taxonomy" id="360622"/>
    <lineage>
        <taxon>Eukaryota</taxon>
        <taxon>Viridiplantae</taxon>
        <taxon>Streptophyta</taxon>
        <taxon>Embryophyta</taxon>
        <taxon>Tracheophyta</taxon>
        <taxon>Spermatophyta</taxon>
        <taxon>Magnoliopsida</taxon>
        <taxon>eudicotyledons</taxon>
        <taxon>Gunneridae</taxon>
        <taxon>Pentapetalae</taxon>
        <taxon>asterids</taxon>
        <taxon>campanulids</taxon>
        <taxon>Apiales</taxon>
        <taxon>Apiaceae</taxon>
        <taxon>Apioideae</taxon>
        <taxon>apioid superclade</taxon>
        <taxon>Tordylieae</taxon>
        <taxon>Tordyliinae</taxon>
        <taxon>Heracleum</taxon>
    </lineage>
</organism>
<dbReference type="InterPro" id="IPR036869">
    <property type="entry name" value="J_dom_sf"/>
</dbReference>
<dbReference type="Gene3D" id="1.10.287.110">
    <property type="entry name" value="DnaJ domain"/>
    <property type="match status" value="1"/>
</dbReference>
<accession>A0AAD8GP20</accession>
<dbReference type="CDD" id="cd06257">
    <property type="entry name" value="DnaJ"/>
    <property type="match status" value="1"/>
</dbReference>
<dbReference type="AlphaFoldDB" id="A0AAD8GP20"/>
<dbReference type="InterPro" id="IPR001623">
    <property type="entry name" value="DnaJ_domain"/>
</dbReference>
<dbReference type="PROSITE" id="PS50076">
    <property type="entry name" value="DNAJ_2"/>
    <property type="match status" value="1"/>
</dbReference>
<dbReference type="Pfam" id="PF00226">
    <property type="entry name" value="DnaJ"/>
    <property type="match status" value="1"/>
</dbReference>
<keyword evidence="4" id="KW-1185">Reference proteome</keyword>
<feature type="compositionally biased region" description="Polar residues" evidence="1">
    <location>
        <begin position="261"/>
        <end position="277"/>
    </location>
</feature>
<feature type="domain" description="J" evidence="2">
    <location>
        <begin position="67"/>
        <end position="131"/>
    </location>
</feature>
<evidence type="ECO:0000313" key="3">
    <source>
        <dbReference type="EMBL" id="KAK1351849.1"/>
    </source>
</evidence>
<reference evidence="3" key="2">
    <citation type="submission" date="2023-05" db="EMBL/GenBank/DDBJ databases">
        <authorList>
            <person name="Schelkunov M.I."/>
        </authorList>
    </citation>
    <scope>NUCLEOTIDE SEQUENCE</scope>
    <source>
        <strain evidence="3">Hsosn_3</strain>
        <tissue evidence="3">Leaf</tissue>
    </source>
</reference>
<sequence length="368" mass="41467">MECNKEEAFRAKRMAEKKMQGKDFLRARKIAIQAQKLYPQLENISQLIMVCDVHCSAENKVHGTEMDWYGILKVEPTADDLLIRKQSREFGLFLHPDKNKFPGAADAFKLIGEAQSVLLDQGKRWVYDMKCISAALNGAPKQANRPSNVQLPGNEISSVNENKQFQQATQSAETGSDSSRPTIWAACPFCSIRYQCYGDVLNKSIRCQTCGKSCIGNDISTLDVALHKSWSLLPVLKQTGDHNQAAAQVNEQINAENSTKMEVGENSVSSDAAQGSKPNERCADVSMNCNQKRKAEKPEPCVKMNEKKRKQVSEYNRSCDGSKQTFWTACPFCSTRFQFYRDVLNRNLCCQHCRKAFTAYEVIFPHFS</sequence>
<dbReference type="SMART" id="SM00271">
    <property type="entry name" value="DnaJ"/>
    <property type="match status" value="1"/>
</dbReference>
<reference evidence="3" key="1">
    <citation type="submission" date="2023-02" db="EMBL/GenBank/DDBJ databases">
        <title>Genome of toxic invasive species Heracleum sosnowskyi carries increased number of genes despite the absence of recent whole-genome duplications.</title>
        <authorList>
            <person name="Schelkunov M."/>
            <person name="Shtratnikova V."/>
            <person name="Makarenko M."/>
            <person name="Klepikova A."/>
            <person name="Omelchenko D."/>
            <person name="Novikova G."/>
            <person name="Obukhova E."/>
            <person name="Bogdanov V."/>
            <person name="Penin A."/>
            <person name="Logacheva M."/>
        </authorList>
    </citation>
    <scope>NUCLEOTIDE SEQUENCE</scope>
    <source>
        <strain evidence="3">Hsosn_3</strain>
        <tissue evidence="3">Leaf</tissue>
    </source>
</reference>
<dbReference type="PANTHER" id="PTHR45089:SF24">
    <property type="entry name" value="DNAJ HEAT SHOCK N-TERMINAL DOMAIN-CONTAINING PROTEIN"/>
    <property type="match status" value="1"/>
</dbReference>
<feature type="region of interest" description="Disordered" evidence="1">
    <location>
        <begin position="261"/>
        <end position="280"/>
    </location>
</feature>
<protein>
    <recommendedName>
        <fullName evidence="2">J domain-containing protein</fullName>
    </recommendedName>
</protein>
<gene>
    <name evidence="3" type="ORF">POM88_053854</name>
</gene>
<evidence type="ECO:0000259" key="2">
    <source>
        <dbReference type="PROSITE" id="PS50076"/>
    </source>
</evidence>
<evidence type="ECO:0000313" key="4">
    <source>
        <dbReference type="Proteomes" id="UP001237642"/>
    </source>
</evidence>
<dbReference type="PANTHER" id="PTHR45089">
    <property type="entry name" value="DNAJ HEAT SHOCK AMINO-TERMINAL DOMAIN PROTEIN-RELATED"/>
    <property type="match status" value="1"/>
</dbReference>
<comment type="caution">
    <text evidence="3">The sequence shown here is derived from an EMBL/GenBank/DDBJ whole genome shotgun (WGS) entry which is preliminary data.</text>
</comment>
<dbReference type="EMBL" id="JAUIZM010000022">
    <property type="protein sequence ID" value="KAK1351849.1"/>
    <property type="molecule type" value="Genomic_DNA"/>
</dbReference>
<proteinExistence type="predicted"/>
<dbReference type="Proteomes" id="UP001237642">
    <property type="component" value="Unassembled WGS sequence"/>
</dbReference>
<dbReference type="SUPFAM" id="SSF46565">
    <property type="entry name" value="Chaperone J-domain"/>
    <property type="match status" value="1"/>
</dbReference>